<keyword evidence="1" id="KW-0812">Transmembrane</keyword>
<evidence type="ECO:0000313" key="3">
    <source>
        <dbReference type="Proteomes" id="UP000594262"/>
    </source>
</evidence>
<organism evidence="2 3">
    <name type="scientific">Clytia hemisphaerica</name>
    <dbReference type="NCBI Taxonomy" id="252671"/>
    <lineage>
        <taxon>Eukaryota</taxon>
        <taxon>Metazoa</taxon>
        <taxon>Cnidaria</taxon>
        <taxon>Hydrozoa</taxon>
        <taxon>Hydroidolina</taxon>
        <taxon>Leptothecata</taxon>
        <taxon>Obeliida</taxon>
        <taxon>Clytiidae</taxon>
        <taxon>Clytia</taxon>
    </lineage>
</organism>
<dbReference type="AlphaFoldDB" id="A0A7M5VCQ2"/>
<name>A0A7M5VCQ2_9CNID</name>
<feature type="transmembrane region" description="Helical" evidence="1">
    <location>
        <begin position="12"/>
        <end position="32"/>
    </location>
</feature>
<reference evidence="2" key="1">
    <citation type="submission" date="2021-01" db="UniProtKB">
        <authorList>
            <consortium name="EnsemblMetazoa"/>
        </authorList>
    </citation>
    <scope>IDENTIFICATION</scope>
</reference>
<keyword evidence="1" id="KW-0472">Membrane</keyword>
<dbReference type="EnsemblMetazoa" id="CLYHEMT007222.1">
    <property type="protein sequence ID" value="CLYHEMP007222.1"/>
    <property type="gene ID" value="CLYHEMG007222"/>
</dbReference>
<protein>
    <submittedName>
        <fullName evidence="2">Uncharacterized protein</fullName>
    </submittedName>
</protein>
<evidence type="ECO:0000313" key="2">
    <source>
        <dbReference type="EnsemblMetazoa" id="CLYHEMP007222.1"/>
    </source>
</evidence>
<sequence length="105" mass="12750">MNSAGHWFERQMFCYYFLFIVIFFSYNCHAIASSGQQIERILSKSTDSQMKKWCANFPDECYKILRTQSKRTIDQREYRPHLVFSEPSRRKRFLILRKVILAKRI</sequence>
<proteinExistence type="predicted"/>
<accession>A0A7M5VCQ2</accession>
<keyword evidence="1" id="KW-1133">Transmembrane helix</keyword>
<keyword evidence="3" id="KW-1185">Reference proteome</keyword>
<dbReference type="Proteomes" id="UP000594262">
    <property type="component" value="Unplaced"/>
</dbReference>
<evidence type="ECO:0000256" key="1">
    <source>
        <dbReference type="SAM" id="Phobius"/>
    </source>
</evidence>